<dbReference type="Proteomes" id="UP000287651">
    <property type="component" value="Unassembled WGS sequence"/>
</dbReference>
<dbReference type="AlphaFoldDB" id="A0A427B8I9"/>
<evidence type="ECO:0000313" key="2">
    <source>
        <dbReference type="EMBL" id="RRT84736.1"/>
    </source>
</evidence>
<reference evidence="2 3" key="1">
    <citation type="journal article" date="2014" name="Agronomy (Basel)">
        <title>A Draft Genome Sequence for Ensete ventricosum, the Drought-Tolerant Tree Against Hunger.</title>
        <authorList>
            <person name="Harrison J."/>
            <person name="Moore K.A."/>
            <person name="Paszkiewicz K."/>
            <person name="Jones T."/>
            <person name="Grant M."/>
            <person name="Ambacheew D."/>
            <person name="Muzemil S."/>
            <person name="Studholme D.J."/>
        </authorList>
    </citation>
    <scope>NUCLEOTIDE SEQUENCE [LARGE SCALE GENOMIC DNA]</scope>
</reference>
<dbReference type="Gene3D" id="1.20.120.1080">
    <property type="match status" value="1"/>
</dbReference>
<sequence>MRRKNSERWRRKRKRKEDEKPMEEEKLEEDGLSFNKNFQDPMISKMILSACNFGCSEEIITIAAVLSVQVIFCSFKVKLFPCERCLMFMDACSLFGFLCGEHRRNLMK</sequence>
<organism evidence="2 3">
    <name type="scientific">Ensete ventricosum</name>
    <name type="common">Abyssinian banana</name>
    <name type="synonym">Musa ensete</name>
    <dbReference type="NCBI Taxonomy" id="4639"/>
    <lineage>
        <taxon>Eukaryota</taxon>
        <taxon>Viridiplantae</taxon>
        <taxon>Streptophyta</taxon>
        <taxon>Embryophyta</taxon>
        <taxon>Tracheophyta</taxon>
        <taxon>Spermatophyta</taxon>
        <taxon>Magnoliopsida</taxon>
        <taxon>Liliopsida</taxon>
        <taxon>Zingiberales</taxon>
        <taxon>Musaceae</taxon>
        <taxon>Ensete</taxon>
    </lineage>
</organism>
<dbReference type="Pfam" id="PF21010">
    <property type="entry name" value="HA2_C"/>
    <property type="match status" value="1"/>
</dbReference>
<evidence type="ECO:0000313" key="3">
    <source>
        <dbReference type="Proteomes" id="UP000287651"/>
    </source>
</evidence>
<name>A0A427B8I9_ENSVE</name>
<evidence type="ECO:0000256" key="1">
    <source>
        <dbReference type="SAM" id="MobiDB-lite"/>
    </source>
</evidence>
<feature type="region of interest" description="Disordered" evidence="1">
    <location>
        <begin position="1"/>
        <end position="27"/>
    </location>
</feature>
<gene>
    <name evidence="2" type="ORF">B296_00011367</name>
</gene>
<dbReference type="EMBL" id="AMZH03000242">
    <property type="protein sequence ID" value="RRT84736.1"/>
    <property type="molecule type" value="Genomic_DNA"/>
</dbReference>
<accession>A0A427B8I9</accession>
<protein>
    <submittedName>
        <fullName evidence="2">Uncharacterized protein</fullName>
    </submittedName>
</protein>
<comment type="caution">
    <text evidence="2">The sequence shown here is derived from an EMBL/GenBank/DDBJ whole genome shotgun (WGS) entry which is preliminary data.</text>
</comment>
<proteinExistence type="predicted"/>